<dbReference type="InterPro" id="IPR000172">
    <property type="entry name" value="GMC_OxRdtase_N"/>
</dbReference>
<dbReference type="Proteomes" id="UP000309389">
    <property type="component" value="Unassembled WGS sequence"/>
</dbReference>
<keyword evidence="4 5" id="KW-0274">FAD</keyword>
<dbReference type="OrthoDB" id="9785276at2"/>
<evidence type="ECO:0000256" key="4">
    <source>
        <dbReference type="ARBA" id="ARBA00022827"/>
    </source>
</evidence>
<dbReference type="GO" id="GO:0016020">
    <property type="term" value="C:membrane"/>
    <property type="evidence" value="ECO:0007669"/>
    <property type="project" value="TreeGrafter"/>
</dbReference>
<dbReference type="Pfam" id="PF05199">
    <property type="entry name" value="GMC_oxred_C"/>
    <property type="match status" value="1"/>
</dbReference>
<evidence type="ECO:0000256" key="1">
    <source>
        <dbReference type="ARBA" id="ARBA00001974"/>
    </source>
</evidence>
<comment type="cofactor">
    <cofactor evidence="1 5">
        <name>FAD</name>
        <dbReference type="ChEBI" id="CHEBI:57692"/>
    </cofactor>
</comment>
<organism evidence="7 8">
    <name type="scientific">Alteraurantiacibacter aquimixticola</name>
    <dbReference type="NCBI Taxonomy" id="2489173"/>
    <lineage>
        <taxon>Bacteria</taxon>
        <taxon>Pseudomonadati</taxon>
        <taxon>Pseudomonadota</taxon>
        <taxon>Alphaproteobacteria</taxon>
        <taxon>Sphingomonadales</taxon>
        <taxon>Erythrobacteraceae</taxon>
        <taxon>Alteraurantiacibacter</taxon>
    </lineage>
</organism>
<accession>A0A4T3F068</accession>
<comment type="similarity">
    <text evidence="2">Belongs to the GMC oxidoreductase family.</text>
</comment>
<evidence type="ECO:0000256" key="3">
    <source>
        <dbReference type="ARBA" id="ARBA00022630"/>
    </source>
</evidence>
<evidence type="ECO:0000256" key="2">
    <source>
        <dbReference type="ARBA" id="ARBA00010790"/>
    </source>
</evidence>
<dbReference type="Gene3D" id="3.50.50.60">
    <property type="entry name" value="FAD/NAD(P)-binding domain"/>
    <property type="match status" value="1"/>
</dbReference>
<dbReference type="Gene3D" id="3.30.560.10">
    <property type="entry name" value="Glucose Oxidase, domain 3"/>
    <property type="match status" value="1"/>
</dbReference>
<dbReference type="PANTHER" id="PTHR11552:SF147">
    <property type="entry name" value="CHOLINE DEHYDROGENASE, MITOCHONDRIAL"/>
    <property type="match status" value="1"/>
</dbReference>
<dbReference type="PANTHER" id="PTHR11552">
    <property type="entry name" value="GLUCOSE-METHANOL-CHOLINE GMC OXIDOREDUCTASE"/>
    <property type="match status" value="1"/>
</dbReference>
<keyword evidence="3" id="KW-0285">Flavoprotein</keyword>
<proteinExistence type="inferred from homology"/>
<evidence type="ECO:0000259" key="6">
    <source>
        <dbReference type="PROSITE" id="PS00624"/>
    </source>
</evidence>
<evidence type="ECO:0000313" key="8">
    <source>
        <dbReference type="Proteomes" id="UP000309389"/>
    </source>
</evidence>
<dbReference type="InterPro" id="IPR007867">
    <property type="entry name" value="GMC_OxRtase_C"/>
</dbReference>
<keyword evidence="8" id="KW-1185">Reference proteome</keyword>
<dbReference type="Pfam" id="PF00732">
    <property type="entry name" value="GMC_oxred_N"/>
    <property type="match status" value="1"/>
</dbReference>
<sequence length="549" mass="60204">MSEAAFDYIVVGGGSAGCVMAARLSEDGKDNVLLLEAGGSDDHPFIQMPLGFLRAMTRPQFNWNYWTEEEPHLDNRRMPLPRGRVMGGSGSINGMFAMRGHPADYDQWAQMGARGWSYADCLPYFRKLEDSWRGESPYHGSDGPVRIRPIDSPHVLHDVVMQTAANAGFAPTDDLGGPVPEGFAQGEQSVDDKGRRVSAASAYIKPALSRRNLDVRQNAQVTRVIFEGKRAVGVELHTSDGPQQVRARKEVVLSGGTYNSPHLLMLSGIGAAEHLRSFGIEVLHDSAGVGRNLQEHPTASLEFKANKPVTFLRQLRWDRLAINAVRWALTGKGTMASQLNSCNVVVRTADHLERPDMQIMVNPIRFDAQTWFPLIKPEQEHVFWAGVVQLHPESRGRVELKSDDPLQEAAVTLNLMSEEADLEQMRRAIRTARRIYRSDPLGQLVGDERAPTAGAESDAELDALIRATCYTAQHPTSTCAMGMGERSVVDEECRVIGVEGLRVVDASVMPTVPGGNTNLPTIMVAEKAADAMRGRKLPADEIPARMAAA</sequence>
<protein>
    <recommendedName>
        <fullName evidence="6">Glucose-methanol-choline oxidoreductase N-terminal domain-containing protein</fullName>
    </recommendedName>
</protein>
<feature type="binding site" evidence="5">
    <location>
        <position position="85"/>
    </location>
    <ligand>
        <name>FAD</name>
        <dbReference type="ChEBI" id="CHEBI:57692"/>
    </ligand>
</feature>
<reference evidence="7 8" key="1">
    <citation type="submission" date="2019-04" db="EMBL/GenBank/DDBJ databases">
        <title>Altererythrobacter aquimixticola sp. nov., isolated from sediment of junction between the ocean and a freshwater spring.</title>
        <authorList>
            <person name="Yoon J.-H."/>
        </authorList>
    </citation>
    <scope>NUCLEOTIDE SEQUENCE [LARGE SCALE GENOMIC DNA]</scope>
    <source>
        <strain evidence="7 8">SSKS-13</strain>
    </source>
</reference>
<dbReference type="EMBL" id="SSHH01000003">
    <property type="protein sequence ID" value="TIX49572.1"/>
    <property type="molecule type" value="Genomic_DNA"/>
</dbReference>
<gene>
    <name evidence="7" type="ORF">E5222_12080</name>
</gene>
<dbReference type="InterPro" id="IPR012132">
    <property type="entry name" value="GMC_OxRdtase"/>
</dbReference>
<name>A0A4T3F068_9SPHN</name>
<dbReference type="InterPro" id="IPR036188">
    <property type="entry name" value="FAD/NAD-bd_sf"/>
</dbReference>
<feature type="domain" description="Glucose-methanol-choline oxidoreductase N-terminal" evidence="6">
    <location>
        <begin position="256"/>
        <end position="270"/>
    </location>
</feature>
<dbReference type="SUPFAM" id="SSF51905">
    <property type="entry name" value="FAD/NAD(P)-binding domain"/>
    <property type="match status" value="1"/>
</dbReference>
<dbReference type="SUPFAM" id="SSF54373">
    <property type="entry name" value="FAD-linked reductases, C-terminal domain"/>
    <property type="match status" value="1"/>
</dbReference>
<dbReference type="RefSeq" id="WP_136694049.1">
    <property type="nucleotide sequence ID" value="NZ_SSHH01000003.1"/>
</dbReference>
<dbReference type="PROSITE" id="PS00624">
    <property type="entry name" value="GMC_OXRED_2"/>
    <property type="match status" value="1"/>
</dbReference>
<dbReference type="GO" id="GO:0019285">
    <property type="term" value="P:glycine betaine biosynthetic process from choline"/>
    <property type="evidence" value="ECO:0007669"/>
    <property type="project" value="TreeGrafter"/>
</dbReference>
<dbReference type="PIRSF" id="PIRSF000137">
    <property type="entry name" value="Alcohol_oxidase"/>
    <property type="match status" value="1"/>
</dbReference>
<dbReference type="GO" id="GO:0050660">
    <property type="term" value="F:flavin adenine dinucleotide binding"/>
    <property type="evidence" value="ECO:0007669"/>
    <property type="project" value="InterPro"/>
</dbReference>
<evidence type="ECO:0000313" key="7">
    <source>
        <dbReference type="EMBL" id="TIX49572.1"/>
    </source>
</evidence>
<dbReference type="AlphaFoldDB" id="A0A4T3F068"/>
<evidence type="ECO:0000256" key="5">
    <source>
        <dbReference type="PIRSR" id="PIRSR000137-2"/>
    </source>
</evidence>
<dbReference type="GO" id="GO:0008812">
    <property type="term" value="F:choline dehydrogenase activity"/>
    <property type="evidence" value="ECO:0007669"/>
    <property type="project" value="TreeGrafter"/>
</dbReference>
<comment type="caution">
    <text evidence="7">The sequence shown here is derived from an EMBL/GenBank/DDBJ whole genome shotgun (WGS) entry which is preliminary data.</text>
</comment>
<feature type="binding site" evidence="5">
    <location>
        <position position="221"/>
    </location>
    <ligand>
        <name>FAD</name>
        <dbReference type="ChEBI" id="CHEBI:57692"/>
    </ligand>
</feature>